<keyword evidence="4" id="KW-0408">Iron</keyword>
<sequence length="248" mass="27008">MQLDPLARKLNARLTSCSAEQALRVAVDAPELGSIALVSSFGTEAAVLLHLLALTKPDLPVVFLDTGKHFTETLVYQQELSERLNLRNVRIISPAPKALKSSDPKGRLHEQDSDACCALRKTDPLEQALAAIPNLSALITGRKRFQGGARSKIEVFEADTKTGVIKVNPLAHWSPHDLRDYMEENRLPKHPLLAKGYLSIGCAPCTSPVAAGEDPRAGRWRGSQKAECGIHFINGRAVRGPINQEVTL</sequence>
<dbReference type="GO" id="GO:0004604">
    <property type="term" value="F:phosphoadenylyl-sulfate reductase (thioredoxin) activity"/>
    <property type="evidence" value="ECO:0007669"/>
    <property type="project" value="UniProtKB-UniRule"/>
</dbReference>
<dbReference type="PIRSF" id="PIRSF000857">
    <property type="entry name" value="PAPS_reductase"/>
    <property type="match status" value="1"/>
</dbReference>
<comment type="cofactor">
    <cofactor evidence="4">
        <name>[4Fe-4S] cluster</name>
        <dbReference type="ChEBI" id="CHEBI:49883"/>
    </cofactor>
    <text evidence="4">Binds 1 [4Fe-4S] cluster per subunit.</text>
</comment>
<comment type="pathway">
    <text evidence="3 4">Sulfur metabolism; hydrogen sulfide biosynthesis; sulfite from sulfate.</text>
</comment>
<comment type="subcellular location">
    <subcellularLocation>
        <location evidence="4">Cytoplasm</location>
    </subcellularLocation>
</comment>
<proteinExistence type="inferred from homology"/>
<evidence type="ECO:0000313" key="7">
    <source>
        <dbReference type="Proteomes" id="UP000184514"/>
    </source>
</evidence>
<dbReference type="EC" id="1.8.4.10" evidence="4"/>
<dbReference type="GO" id="GO:0019379">
    <property type="term" value="P:sulfate assimilation, phosphoadenylyl sulfate reduction by phosphoadenylyl-sulfate reductase (thioredoxin)"/>
    <property type="evidence" value="ECO:0007669"/>
    <property type="project" value="UniProtKB-UniRule"/>
</dbReference>
<keyword evidence="4" id="KW-0411">Iron-sulfur</keyword>
<feature type="active site" description="Nucleophile; cysteine thiosulfonate intermediate" evidence="4">
    <location>
        <position position="228"/>
    </location>
</feature>
<dbReference type="STRING" id="696762.PFRI_15770"/>
<evidence type="ECO:0000256" key="2">
    <source>
        <dbReference type="ARBA" id="ARBA00023002"/>
    </source>
</evidence>
<dbReference type="PANTHER" id="PTHR46509">
    <property type="entry name" value="PHOSPHOADENOSINE PHOSPHOSULFATE REDUCTASE"/>
    <property type="match status" value="1"/>
</dbReference>
<evidence type="ECO:0000313" key="6">
    <source>
        <dbReference type="EMBL" id="OJI94228.1"/>
    </source>
</evidence>
<dbReference type="GO" id="GO:0043866">
    <property type="term" value="F:adenylyl-sulfate reductase (thioredoxin) activity"/>
    <property type="evidence" value="ECO:0007669"/>
    <property type="project" value="UniProtKB-EC"/>
</dbReference>
<feature type="domain" description="Phosphoadenosine phosphosulphate reductase" evidence="5">
    <location>
        <begin position="35"/>
        <end position="208"/>
    </location>
</feature>
<feature type="binding site" evidence="4">
    <location>
        <position position="116"/>
    </location>
    <ligand>
        <name>[4Fe-4S] cluster</name>
        <dbReference type="ChEBI" id="CHEBI:49883"/>
    </ligand>
</feature>
<dbReference type="Pfam" id="PF01507">
    <property type="entry name" value="PAPS_reduct"/>
    <property type="match status" value="1"/>
</dbReference>
<gene>
    <name evidence="4 6" type="primary">cysH</name>
    <name evidence="6" type="ORF">PFRI_15770</name>
</gene>
<dbReference type="AlphaFoldDB" id="A0A1L9NY50"/>
<dbReference type="EMBL" id="MLCB01000115">
    <property type="protein sequence ID" value="OJI94228.1"/>
    <property type="molecule type" value="Genomic_DNA"/>
</dbReference>
<dbReference type="Gene3D" id="3.40.50.620">
    <property type="entry name" value="HUPs"/>
    <property type="match status" value="1"/>
</dbReference>
<dbReference type="PANTHER" id="PTHR46509:SF1">
    <property type="entry name" value="PHOSPHOADENOSINE PHOSPHOSULFATE REDUCTASE"/>
    <property type="match status" value="1"/>
</dbReference>
<dbReference type="RefSeq" id="WP_072630158.1">
    <property type="nucleotide sequence ID" value="NZ_MLCB01000115.1"/>
</dbReference>
<dbReference type="HAMAP" id="MF_00063">
    <property type="entry name" value="CysH"/>
    <property type="match status" value="1"/>
</dbReference>
<dbReference type="Proteomes" id="UP000184514">
    <property type="component" value="Unassembled WGS sequence"/>
</dbReference>
<comment type="similarity">
    <text evidence="1 4">Belongs to the PAPS reductase family. CysH subfamily.</text>
</comment>
<evidence type="ECO:0000256" key="1">
    <source>
        <dbReference type="ARBA" id="ARBA00009732"/>
    </source>
</evidence>
<comment type="catalytic activity">
    <reaction evidence="4">
        <text>[thioredoxin]-disulfide + sulfite + AMP + 2 H(+) = adenosine 5'-phosphosulfate + [thioredoxin]-dithiol</text>
        <dbReference type="Rhea" id="RHEA:21976"/>
        <dbReference type="Rhea" id="RHEA-COMP:10698"/>
        <dbReference type="Rhea" id="RHEA-COMP:10700"/>
        <dbReference type="ChEBI" id="CHEBI:15378"/>
        <dbReference type="ChEBI" id="CHEBI:17359"/>
        <dbReference type="ChEBI" id="CHEBI:29950"/>
        <dbReference type="ChEBI" id="CHEBI:50058"/>
        <dbReference type="ChEBI" id="CHEBI:58243"/>
        <dbReference type="ChEBI" id="CHEBI:456215"/>
        <dbReference type="EC" id="1.8.4.10"/>
    </reaction>
</comment>
<dbReference type="InterPro" id="IPR014729">
    <property type="entry name" value="Rossmann-like_a/b/a_fold"/>
</dbReference>
<accession>A0A1L9NY50</accession>
<keyword evidence="4" id="KW-0479">Metal-binding</keyword>
<keyword evidence="2 4" id="KW-0560">Oxidoreductase</keyword>
<evidence type="ECO:0000256" key="3">
    <source>
        <dbReference type="ARBA" id="ARBA00024327"/>
    </source>
</evidence>
<comment type="function">
    <text evidence="4">Catalyzes the formation of sulfite from adenosine 5'-phosphosulfate (APS) using thioredoxin as an electron donor.</text>
</comment>
<protein>
    <recommendedName>
        <fullName evidence="4">Adenosine 5'-phosphosulfate reductase</fullName>
        <shortName evidence="4">APS reductase</shortName>
        <ecNumber evidence="4">1.8.4.10</ecNumber>
    </recommendedName>
    <alternativeName>
        <fullName evidence="4">5'-adenylylsulfate reductase</fullName>
    </alternativeName>
    <alternativeName>
        <fullName evidence="4">Thioredoxin-dependent 5'-adenylylsulfate reductase</fullName>
    </alternativeName>
</protein>
<keyword evidence="4" id="KW-0963">Cytoplasm</keyword>
<dbReference type="InterPro" id="IPR002500">
    <property type="entry name" value="PAPS_reduct_dom"/>
</dbReference>
<dbReference type="NCBIfam" id="NF002537">
    <property type="entry name" value="PRK02090.1"/>
    <property type="match status" value="1"/>
</dbReference>
<dbReference type="GO" id="GO:0070814">
    <property type="term" value="P:hydrogen sulfide biosynthetic process"/>
    <property type="evidence" value="ECO:0007669"/>
    <property type="project" value="UniProtKB-UniRule"/>
</dbReference>
<evidence type="ECO:0000259" key="5">
    <source>
        <dbReference type="Pfam" id="PF01507"/>
    </source>
</evidence>
<dbReference type="GO" id="GO:0046872">
    <property type="term" value="F:metal ion binding"/>
    <property type="evidence" value="ECO:0007669"/>
    <property type="project" value="UniProtKB-KW"/>
</dbReference>
<feature type="binding site" evidence="4">
    <location>
        <position position="202"/>
    </location>
    <ligand>
        <name>[4Fe-4S] cluster</name>
        <dbReference type="ChEBI" id="CHEBI:49883"/>
    </ligand>
</feature>
<organism evidence="6 7">
    <name type="scientific">Planktotalea frisia</name>
    <dbReference type="NCBI Taxonomy" id="696762"/>
    <lineage>
        <taxon>Bacteria</taxon>
        <taxon>Pseudomonadati</taxon>
        <taxon>Pseudomonadota</taxon>
        <taxon>Alphaproteobacteria</taxon>
        <taxon>Rhodobacterales</taxon>
        <taxon>Paracoccaceae</taxon>
        <taxon>Planktotalea</taxon>
    </lineage>
</organism>
<dbReference type="InterPro" id="IPR004511">
    <property type="entry name" value="PAPS/APS_Rdtase"/>
</dbReference>
<keyword evidence="7" id="KW-1185">Reference proteome</keyword>
<reference evidence="6 7" key="1">
    <citation type="submission" date="2016-10" db="EMBL/GenBank/DDBJ databases">
        <title>Genome sequence of Planktotalea frisia SH6-1.</title>
        <authorList>
            <person name="Poehlein A."/>
            <person name="Bakenhus I."/>
            <person name="Voget S."/>
            <person name="Brinkhoff T."/>
            <person name="Simon M."/>
        </authorList>
    </citation>
    <scope>NUCLEOTIDE SEQUENCE [LARGE SCALE GENOMIC DNA]</scope>
    <source>
        <strain evidence="6 7">SH6-1</strain>
    </source>
</reference>
<dbReference type="GO" id="GO:0051539">
    <property type="term" value="F:4 iron, 4 sulfur cluster binding"/>
    <property type="evidence" value="ECO:0007669"/>
    <property type="project" value="UniProtKB-UniRule"/>
</dbReference>
<dbReference type="NCBIfam" id="TIGR00434">
    <property type="entry name" value="cysH"/>
    <property type="match status" value="1"/>
</dbReference>
<feature type="binding site" evidence="4">
    <location>
        <position position="117"/>
    </location>
    <ligand>
        <name>[4Fe-4S] cluster</name>
        <dbReference type="ChEBI" id="CHEBI:49883"/>
    </ligand>
</feature>
<feature type="binding site" evidence="4">
    <location>
        <position position="205"/>
    </location>
    <ligand>
        <name>[4Fe-4S] cluster</name>
        <dbReference type="ChEBI" id="CHEBI:49883"/>
    </ligand>
</feature>
<dbReference type="GO" id="GO:0005737">
    <property type="term" value="C:cytoplasm"/>
    <property type="evidence" value="ECO:0007669"/>
    <property type="project" value="UniProtKB-SubCell"/>
</dbReference>
<dbReference type="OrthoDB" id="9794018at2"/>
<dbReference type="SUPFAM" id="SSF52402">
    <property type="entry name" value="Adenine nucleotide alpha hydrolases-like"/>
    <property type="match status" value="1"/>
</dbReference>
<comment type="caution">
    <text evidence="6">The sequence shown here is derived from an EMBL/GenBank/DDBJ whole genome shotgun (WGS) entry which is preliminary data.</text>
</comment>
<name>A0A1L9NY50_9RHOB</name>
<evidence type="ECO:0000256" key="4">
    <source>
        <dbReference type="HAMAP-Rule" id="MF_00063"/>
    </source>
</evidence>